<dbReference type="CDD" id="cd03784">
    <property type="entry name" value="GT1_Gtf-like"/>
    <property type="match status" value="1"/>
</dbReference>
<evidence type="ECO:0000313" key="3">
    <source>
        <dbReference type="EMBL" id="GGU89818.1"/>
    </source>
</evidence>
<organism evidence="3 4">
    <name type="scientific">Streptomyces albospinus</name>
    <dbReference type="NCBI Taxonomy" id="285515"/>
    <lineage>
        <taxon>Bacteria</taxon>
        <taxon>Bacillati</taxon>
        <taxon>Actinomycetota</taxon>
        <taxon>Actinomycetes</taxon>
        <taxon>Kitasatosporales</taxon>
        <taxon>Streptomycetaceae</taxon>
        <taxon>Streptomyces</taxon>
    </lineage>
</organism>
<name>A0ABQ2VJE9_9ACTN</name>
<dbReference type="SUPFAM" id="SSF53756">
    <property type="entry name" value="UDP-Glycosyltransferase/glycogen phosphorylase"/>
    <property type="match status" value="1"/>
</dbReference>
<dbReference type="Proteomes" id="UP000654471">
    <property type="component" value="Unassembled WGS sequence"/>
</dbReference>
<protein>
    <submittedName>
        <fullName evidence="3">Glycosyl transferase</fullName>
    </submittedName>
</protein>
<dbReference type="Pfam" id="PF06722">
    <property type="entry name" value="EryCIII-like_C"/>
    <property type="match status" value="1"/>
</dbReference>
<dbReference type="PANTHER" id="PTHR48050">
    <property type="entry name" value="STEROL 3-BETA-GLUCOSYLTRANSFERASE"/>
    <property type="match status" value="1"/>
</dbReference>
<sequence length="414" mass="43220">MCDMRVVLSAWGSRGDVEPLAGLAVGLRELGAEVRVCAPPDEEFAALLARVGVPLVPLGPSVRSVVAGEKPPSAADAFRLAPELVAARFDTLTAAAQGCDALLATGLMPAGARDVAEKLGIRYVCACFHIAGLPSRHFRPGVRPGKPSPQDETDNRVLWEQDAQRVNALYGEALNSHRAAIGLPPVDNVRDYVLTDQPWLAADAALCPSQGMTDLDLVQTGAWILPDDRPLPEGLEAFLDAGEPPVYVGFGSMAAHAPADIARVAIEASRAHGRRVLLARGWADLAPIDDADDCFAVGEVNQQALFRRVAAVVHHGGAGTTTTAARAGAPQVVVPQIADQPYWADRVAKLGIGAAHDGRTPTFDSLSAALTTALVPETRARARAVAGTIRSDGATVAAKLLLDAVSQETPPASA</sequence>
<proteinExistence type="predicted"/>
<reference evidence="4" key="1">
    <citation type="journal article" date="2019" name="Int. J. Syst. Evol. Microbiol.">
        <title>The Global Catalogue of Microorganisms (GCM) 10K type strain sequencing project: providing services to taxonomists for standard genome sequencing and annotation.</title>
        <authorList>
            <consortium name="The Broad Institute Genomics Platform"/>
            <consortium name="The Broad Institute Genome Sequencing Center for Infectious Disease"/>
            <person name="Wu L."/>
            <person name="Ma J."/>
        </authorList>
    </citation>
    <scope>NUCLEOTIDE SEQUENCE [LARGE SCALE GENOMIC DNA]</scope>
    <source>
        <strain evidence="4">JCM 3399</strain>
    </source>
</reference>
<keyword evidence="1 3" id="KW-0808">Transferase</keyword>
<evidence type="ECO:0000259" key="2">
    <source>
        <dbReference type="Pfam" id="PF06722"/>
    </source>
</evidence>
<dbReference type="InterPro" id="IPR050426">
    <property type="entry name" value="Glycosyltransferase_28"/>
</dbReference>
<accession>A0ABQ2VJE9</accession>
<dbReference type="InterPro" id="IPR002213">
    <property type="entry name" value="UDP_glucos_trans"/>
</dbReference>
<keyword evidence="4" id="KW-1185">Reference proteome</keyword>
<gene>
    <name evidence="3" type="ORF">GCM10010211_65440</name>
</gene>
<dbReference type="GO" id="GO:0016740">
    <property type="term" value="F:transferase activity"/>
    <property type="evidence" value="ECO:0007669"/>
    <property type="project" value="UniProtKB-KW"/>
</dbReference>
<feature type="domain" description="Erythromycin biosynthesis protein CIII-like C-terminal" evidence="2">
    <location>
        <begin position="297"/>
        <end position="389"/>
    </location>
</feature>
<dbReference type="EMBL" id="BMRP01000035">
    <property type="protein sequence ID" value="GGU89818.1"/>
    <property type="molecule type" value="Genomic_DNA"/>
</dbReference>
<dbReference type="PANTHER" id="PTHR48050:SF13">
    <property type="entry name" value="STEROL 3-BETA-GLUCOSYLTRANSFERASE UGT80A2"/>
    <property type="match status" value="1"/>
</dbReference>
<dbReference type="Gene3D" id="3.40.50.2000">
    <property type="entry name" value="Glycogen Phosphorylase B"/>
    <property type="match status" value="2"/>
</dbReference>
<evidence type="ECO:0000313" key="4">
    <source>
        <dbReference type="Proteomes" id="UP000654471"/>
    </source>
</evidence>
<dbReference type="InterPro" id="IPR010610">
    <property type="entry name" value="EryCIII-like_C"/>
</dbReference>
<comment type="caution">
    <text evidence="3">The sequence shown here is derived from an EMBL/GenBank/DDBJ whole genome shotgun (WGS) entry which is preliminary data.</text>
</comment>
<evidence type="ECO:0000256" key="1">
    <source>
        <dbReference type="ARBA" id="ARBA00022679"/>
    </source>
</evidence>